<name>A0A074ZIS2_OPIVI</name>
<sequence>MCCTQAASCFSWYDIRDIGDCDYLMSPKKGETGRGLSRLTLHLVEYSKYRIVPQGKLLTRFLKTLRQPTTRFALIGAQQAKSLSFHQPNSSTRTRIGLFLRYTLICKSTTECAAHRPPHDSFGTIFEISLYIFMRKTTHKIAENSSAAHDRRQSPRVSVNLMFYLNPNCTVFREIHSFANQFGFSREIQLNFAFVMFYN</sequence>
<dbReference type="EMBL" id="KL596859">
    <property type="protein sequence ID" value="KER23230.1"/>
    <property type="molecule type" value="Genomic_DNA"/>
</dbReference>
<protein>
    <submittedName>
        <fullName evidence="1">Uncharacterized protein</fullName>
    </submittedName>
</protein>
<proteinExistence type="predicted"/>
<dbReference type="AlphaFoldDB" id="A0A074ZIS2"/>
<reference evidence="1 2" key="1">
    <citation type="submission" date="2013-11" db="EMBL/GenBank/DDBJ databases">
        <title>Opisthorchis viverrini - life in the bile duct.</title>
        <authorList>
            <person name="Young N.D."/>
            <person name="Nagarajan N."/>
            <person name="Lin S.J."/>
            <person name="Korhonen P.K."/>
            <person name="Jex A.R."/>
            <person name="Hall R.S."/>
            <person name="Safavi-Hemami H."/>
            <person name="Kaewkong W."/>
            <person name="Bertrand D."/>
            <person name="Gao S."/>
            <person name="Seet Q."/>
            <person name="Wongkham S."/>
            <person name="Teh B.T."/>
            <person name="Wongkham C."/>
            <person name="Intapan P.M."/>
            <person name="Maleewong W."/>
            <person name="Yang X."/>
            <person name="Hu M."/>
            <person name="Wang Z."/>
            <person name="Hofmann A."/>
            <person name="Sternberg P.W."/>
            <person name="Tan P."/>
            <person name="Wang J."/>
            <person name="Gasser R.B."/>
        </authorList>
    </citation>
    <scope>NUCLEOTIDE SEQUENCE [LARGE SCALE GENOMIC DNA]</scope>
</reference>
<dbReference type="RefSeq" id="XP_009173027.1">
    <property type="nucleotide sequence ID" value="XM_009174763.1"/>
</dbReference>
<evidence type="ECO:0000313" key="1">
    <source>
        <dbReference type="EMBL" id="KER23230.1"/>
    </source>
</evidence>
<evidence type="ECO:0000313" key="2">
    <source>
        <dbReference type="Proteomes" id="UP000054324"/>
    </source>
</evidence>
<dbReference type="KEGG" id="ovi:T265_14680"/>
<dbReference type="OrthoDB" id="6282232at2759"/>
<gene>
    <name evidence="1" type="ORF">T265_14680</name>
</gene>
<dbReference type="CTD" id="20328846"/>
<dbReference type="GeneID" id="20328846"/>
<accession>A0A074ZIS2</accession>
<organism evidence="1 2">
    <name type="scientific">Opisthorchis viverrini</name>
    <name type="common">Southeast Asian liver fluke</name>
    <dbReference type="NCBI Taxonomy" id="6198"/>
    <lineage>
        <taxon>Eukaryota</taxon>
        <taxon>Metazoa</taxon>
        <taxon>Spiralia</taxon>
        <taxon>Lophotrochozoa</taxon>
        <taxon>Platyhelminthes</taxon>
        <taxon>Trematoda</taxon>
        <taxon>Digenea</taxon>
        <taxon>Opisthorchiida</taxon>
        <taxon>Opisthorchiata</taxon>
        <taxon>Opisthorchiidae</taxon>
        <taxon>Opisthorchis</taxon>
    </lineage>
</organism>
<keyword evidence="2" id="KW-1185">Reference proteome</keyword>
<dbReference type="Proteomes" id="UP000054324">
    <property type="component" value="Unassembled WGS sequence"/>
</dbReference>